<dbReference type="GO" id="GO:0005829">
    <property type="term" value="C:cytosol"/>
    <property type="evidence" value="ECO:0007669"/>
    <property type="project" value="TreeGrafter"/>
</dbReference>
<dbReference type="EMBL" id="BANR01000004">
    <property type="protein sequence ID" value="GAC47878.1"/>
    <property type="molecule type" value="Genomic_DNA"/>
</dbReference>
<dbReference type="AlphaFoldDB" id="L7KJI8"/>
<dbReference type="InterPro" id="IPR000944">
    <property type="entry name" value="Tscrpt_reg_Rrf2"/>
</dbReference>
<organism evidence="3 4">
    <name type="scientific">Gordonia aichiensis NBRC 108223</name>
    <dbReference type="NCBI Taxonomy" id="1220583"/>
    <lineage>
        <taxon>Bacteria</taxon>
        <taxon>Bacillati</taxon>
        <taxon>Actinomycetota</taxon>
        <taxon>Actinomycetes</taxon>
        <taxon>Mycobacteriales</taxon>
        <taxon>Gordoniaceae</taxon>
        <taxon>Gordonia</taxon>
    </lineage>
</organism>
<dbReference type="SUPFAM" id="SSF46785">
    <property type="entry name" value="Winged helix' DNA-binding domain"/>
    <property type="match status" value="1"/>
</dbReference>
<reference evidence="3 4" key="1">
    <citation type="submission" date="2012-12" db="EMBL/GenBank/DDBJ databases">
        <title>Whole genome shotgun sequence of Gordonia aichiensis NBRC 108223.</title>
        <authorList>
            <person name="Isaki-Nakamura S."/>
            <person name="Hosoyama A."/>
            <person name="Tsuchikane K."/>
            <person name="Ando Y."/>
            <person name="Baba S."/>
            <person name="Ohji S."/>
            <person name="Hamada M."/>
            <person name="Tamura T."/>
            <person name="Yamazoe A."/>
            <person name="Yamazaki S."/>
            <person name="Fujita N."/>
        </authorList>
    </citation>
    <scope>NUCLEOTIDE SEQUENCE [LARGE SCALE GENOMIC DNA]</scope>
    <source>
        <strain evidence="3 4">NBRC 108223</strain>
    </source>
</reference>
<dbReference type="PANTHER" id="PTHR33221:SF4">
    <property type="entry name" value="HTH-TYPE TRANSCRIPTIONAL REPRESSOR NSRR"/>
    <property type="match status" value="1"/>
</dbReference>
<comment type="cofactor">
    <cofactor evidence="2">
        <name>[2Fe-2S] cluster</name>
        <dbReference type="ChEBI" id="CHEBI:190135"/>
    </cofactor>
</comment>
<evidence type="ECO:0000313" key="4">
    <source>
        <dbReference type="Proteomes" id="UP000010988"/>
    </source>
</evidence>
<dbReference type="InterPro" id="IPR036388">
    <property type="entry name" value="WH-like_DNA-bd_sf"/>
</dbReference>
<comment type="caution">
    <text evidence="3">The sequence shown here is derived from an EMBL/GenBank/DDBJ whole genome shotgun (WGS) entry which is preliminary data.</text>
</comment>
<dbReference type="STRING" id="1220583.GOACH_04_02750"/>
<dbReference type="GO" id="GO:0003700">
    <property type="term" value="F:DNA-binding transcription factor activity"/>
    <property type="evidence" value="ECO:0007669"/>
    <property type="project" value="TreeGrafter"/>
</dbReference>
<dbReference type="PANTHER" id="PTHR33221">
    <property type="entry name" value="WINGED HELIX-TURN-HELIX TRANSCRIPTIONAL REGULATOR, RRF2 FAMILY"/>
    <property type="match status" value="1"/>
</dbReference>
<sequence>MHMTRFTDIGLRVVMRLAVSSGSMTTRELADEMAVPYTHVSKVTGRLAELGVVHSRRGRAGGLIITELGRTARIGWLASSLEGNEEVVECDGDTPCPLRRACRLRGALAKAQRAFFDALDDHTVGDLVADPTGAVLLTLDDRRRAGASSEIVPNTLGSNSFR</sequence>
<evidence type="ECO:0000256" key="2">
    <source>
        <dbReference type="ARBA" id="ARBA00034078"/>
    </source>
</evidence>
<dbReference type="OrthoDB" id="9795923at2"/>
<dbReference type="Proteomes" id="UP000010988">
    <property type="component" value="Unassembled WGS sequence"/>
</dbReference>
<dbReference type="InterPro" id="IPR036390">
    <property type="entry name" value="WH_DNA-bd_sf"/>
</dbReference>
<gene>
    <name evidence="3" type="ORF">GOACH_04_02750</name>
</gene>
<dbReference type="GO" id="GO:0003677">
    <property type="term" value="F:DNA binding"/>
    <property type="evidence" value="ECO:0007669"/>
    <property type="project" value="UniProtKB-KW"/>
</dbReference>
<proteinExistence type="predicted"/>
<dbReference type="eggNOG" id="COG1959">
    <property type="taxonomic scope" value="Bacteria"/>
</dbReference>
<accession>L7KJI8</accession>
<name>L7KJI8_9ACTN</name>
<dbReference type="Pfam" id="PF02082">
    <property type="entry name" value="Rrf2"/>
    <property type="match status" value="1"/>
</dbReference>
<dbReference type="PROSITE" id="PS51197">
    <property type="entry name" value="HTH_RRF2_2"/>
    <property type="match status" value="1"/>
</dbReference>
<evidence type="ECO:0000313" key="3">
    <source>
        <dbReference type="EMBL" id="GAC47878.1"/>
    </source>
</evidence>
<protein>
    <submittedName>
        <fullName evidence="3">Putative Rrf2 family DNA-binding protein</fullName>
    </submittedName>
</protein>
<dbReference type="RefSeq" id="WP_005172081.1">
    <property type="nucleotide sequence ID" value="NZ_BANR01000004.1"/>
</dbReference>
<dbReference type="Gene3D" id="1.10.10.10">
    <property type="entry name" value="Winged helix-like DNA-binding domain superfamily/Winged helix DNA-binding domain"/>
    <property type="match status" value="1"/>
</dbReference>
<evidence type="ECO:0000256" key="1">
    <source>
        <dbReference type="ARBA" id="ARBA00023125"/>
    </source>
</evidence>
<keyword evidence="4" id="KW-1185">Reference proteome</keyword>
<keyword evidence="1 3" id="KW-0238">DNA-binding</keyword>